<protein>
    <recommendedName>
        <fullName evidence="3 6">peptidylprolyl isomerase</fullName>
        <ecNumber evidence="3 6">5.2.1.8</ecNumber>
    </recommendedName>
</protein>
<evidence type="ECO:0000256" key="4">
    <source>
        <dbReference type="ARBA" id="ARBA00023110"/>
    </source>
</evidence>
<dbReference type="Gene3D" id="3.10.50.40">
    <property type="match status" value="1"/>
</dbReference>
<keyword evidence="8" id="KW-0732">Signal</keyword>
<dbReference type="EC" id="5.2.1.8" evidence="3 6"/>
<dbReference type="PANTHER" id="PTHR45625">
    <property type="entry name" value="PEPTIDYL-PROLYL CIS-TRANS ISOMERASE-RELATED"/>
    <property type="match status" value="1"/>
</dbReference>
<gene>
    <name evidence="11" type="ORF">FEM21_08940</name>
</gene>
<name>A0A066WZ97_9FLAO</name>
<dbReference type="RefSeq" id="WP_035658288.1">
    <property type="nucleotide sequence ID" value="NZ_JNCA01000007.1"/>
</dbReference>
<dbReference type="PROSITE" id="PS50072">
    <property type="entry name" value="CSA_PPIASE_2"/>
    <property type="match status" value="1"/>
</dbReference>
<evidence type="ECO:0000256" key="7">
    <source>
        <dbReference type="SAM" id="Coils"/>
    </source>
</evidence>
<evidence type="ECO:0000259" key="9">
    <source>
        <dbReference type="PROSITE" id="PS50059"/>
    </source>
</evidence>
<dbReference type="InterPro" id="IPR002130">
    <property type="entry name" value="Cyclophilin-type_PPIase_dom"/>
</dbReference>
<evidence type="ECO:0000313" key="12">
    <source>
        <dbReference type="Proteomes" id="UP000027064"/>
    </source>
</evidence>
<evidence type="ECO:0000256" key="1">
    <source>
        <dbReference type="ARBA" id="ARBA00000971"/>
    </source>
</evidence>
<evidence type="ECO:0000256" key="2">
    <source>
        <dbReference type="ARBA" id="ARBA00007365"/>
    </source>
</evidence>
<dbReference type="GO" id="GO:0003755">
    <property type="term" value="F:peptidyl-prolyl cis-trans isomerase activity"/>
    <property type="evidence" value="ECO:0007669"/>
    <property type="project" value="UniProtKB-KW"/>
</dbReference>
<evidence type="ECO:0000256" key="8">
    <source>
        <dbReference type="SAM" id="SignalP"/>
    </source>
</evidence>
<dbReference type="GO" id="GO:0006457">
    <property type="term" value="P:protein folding"/>
    <property type="evidence" value="ECO:0007669"/>
    <property type="project" value="InterPro"/>
</dbReference>
<dbReference type="CDD" id="cd00317">
    <property type="entry name" value="cyclophilin"/>
    <property type="match status" value="1"/>
</dbReference>
<feature type="coiled-coil region" evidence="7">
    <location>
        <begin position="207"/>
        <end position="239"/>
    </location>
</feature>
<feature type="chain" id="PRO_5001629597" description="peptidylprolyl isomerase" evidence="8">
    <location>
        <begin position="19"/>
        <end position="384"/>
    </location>
</feature>
<dbReference type="eggNOG" id="COG0652">
    <property type="taxonomic scope" value="Bacteria"/>
</dbReference>
<dbReference type="PROSITE" id="PS00170">
    <property type="entry name" value="CSA_PPIASE_1"/>
    <property type="match status" value="1"/>
</dbReference>
<feature type="domain" description="PPIase FKBP-type" evidence="9">
    <location>
        <begin position="277"/>
        <end position="383"/>
    </location>
</feature>
<reference evidence="11 12" key="1">
    <citation type="submission" date="2014-05" db="EMBL/GenBank/DDBJ databases">
        <title>Genome Sequence of Flavobacterium sp. EM1321.</title>
        <authorList>
            <person name="Shin S.-K."/>
            <person name="Yi H."/>
        </authorList>
    </citation>
    <scope>NUCLEOTIDE SEQUENCE [LARGE SCALE GENOMIC DNA]</scope>
    <source>
        <strain evidence="11 12">EM1321</strain>
    </source>
</reference>
<organism evidence="11 12">
    <name type="scientific">Flavobacterium seoulense</name>
    <dbReference type="NCBI Taxonomy" id="1492738"/>
    <lineage>
        <taxon>Bacteria</taxon>
        <taxon>Pseudomonadati</taxon>
        <taxon>Bacteroidota</taxon>
        <taxon>Flavobacteriia</taxon>
        <taxon>Flavobacteriales</taxon>
        <taxon>Flavobacteriaceae</taxon>
        <taxon>Flavobacterium</taxon>
    </lineage>
</organism>
<keyword evidence="12" id="KW-1185">Reference proteome</keyword>
<feature type="domain" description="PPIase cyclophilin-type" evidence="10">
    <location>
        <begin position="49"/>
        <end position="182"/>
    </location>
</feature>
<evidence type="ECO:0000256" key="5">
    <source>
        <dbReference type="ARBA" id="ARBA00023235"/>
    </source>
</evidence>
<dbReference type="PATRIC" id="fig|1492738.3.peg.887"/>
<sequence>MKFRILFLAFFALLTVQAQETSKKTVKKATPKTSIKQDGIFATITTNKGAIVLALDFQKAPVTVANFISLAQGKNEFVTDKKLQKKPFYDGLKFHRVISDFMIQGGDPQGTGAGGPGYSFKDEFIPELKFDKRGILAMANSGPKTNGSQFFITHKETPWLNGKHTIFGHVVEGMDVVNKIAQDDVIKNITITQKGTMAKKFKAEKVFANYYNNKEQEEKKEAEAKAEAERIQKEKTAALVAEKMAYFSNEKATATTTPSGLVYKIVKKGMAVKPAAGTTVYFHYSGFFEDGNLFDSSLTEVAKSYGKYDERRFVQGGYNPFPFEIGKKDGMIPGFIEAINLLSFGDKIIAFIPAKLAYGEAGAGGVIPPNATLIFEIEIFDKQN</sequence>
<dbReference type="PROSITE" id="PS50059">
    <property type="entry name" value="FKBP_PPIASE"/>
    <property type="match status" value="1"/>
</dbReference>
<evidence type="ECO:0000313" key="11">
    <source>
        <dbReference type="EMBL" id="KDN55995.1"/>
    </source>
</evidence>
<dbReference type="InterPro" id="IPR001179">
    <property type="entry name" value="PPIase_FKBP_dom"/>
</dbReference>
<dbReference type="PRINTS" id="PR00153">
    <property type="entry name" value="CSAPPISMRASE"/>
</dbReference>
<dbReference type="Pfam" id="PF00160">
    <property type="entry name" value="Pro_isomerase"/>
    <property type="match status" value="1"/>
</dbReference>
<keyword evidence="7" id="KW-0175">Coiled coil</keyword>
<evidence type="ECO:0000259" key="10">
    <source>
        <dbReference type="PROSITE" id="PS50072"/>
    </source>
</evidence>
<dbReference type="Gene3D" id="2.40.100.10">
    <property type="entry name" value="Cyclophilin-like"/>
    <property type="match status" value="1"/>
</dbReference>
<proteinExistence type="inferred from homology"/>
<evidence type="ECO:0000256" key="3">
    <source>
        <dbReference type="ARBA" id="ARBA00013194"/>
    </source>
</evidence>
<dbReference type="InterPro" id="IPR046357">
    <property type="entry name" value="PPIase_dom_sf"/>
</dbReference>
<dbReference type="OrthoDB" id="9807797at2"/>
<dbReference type="InterPro" id="IPR020892">
    <property type="entry name" value="Cyclophilin-type_PPIase_CS"/>
</dbReference>
<keyword evidence="5 6" id="KW-0413">Isomerase</keyword>
<dbReference type="Proteomes" id="UP000027064">
    <property type="component" value="Unassembled WGS sequence"/>
</dbReference>
<comment type="caution">
    <text evidence="11">The sequence shown here is derived from an EMBL/GenBank/DDBJ whole genome shotgun (WGS) entry which is preliminary data.</text>
</comment>
<feature type="signal peptide" evidence="8">
    <location>
        <begin position="1"/>
        <end position="18"/>
    </location>
</feature>
<comment type="similarity">
    <text evidence="2">Belongs to the cyclophilin-type PPIase family.</text>
</comment>
<dbReference type="InterPro" id="IPR044666">
    <property type="entry name" value="Cyclophilin_A-like"/>
</dbReference>
<dbReference type="AlphaFoldDB" id="A0A066WZ97"/>
<accession>A0A066WZ97</accession>
<dbReference type="eggNOG" id="COG0545">
    <property type="taxonomic scope" value="Bacteria"/>
</dbReference>
<dbReference type="SUPFAM" id="SSF54534">
    <property type="entry name" value="FKBP-like"/>
    <property type="match status" value="1"/>
</dbReference>
<evidence type="ECO:0000256" key="6">
    <source>
        <dbReference type="PROSITE-ProRule" id="PRU00277"/>
    </source>
</evidence>
<dbReference type="Pfam" id="PF00254">
    <property type="entry name" value="FKBP_C"/>
    <property type="match status" value="1"/>
</dbReference>
<keyword evidence="4 6" id="KW-0697">Rotamase</keyword>
<dbReference type="EMBL" id="JNCA01000007">
    <property type="protein sequence ID" value="KDN55995.1"/>
    <property type="molecule type" value="Genomic_DNA"/>
</dbReference>
<dbReference type="SUPFAM" id="SSF50891">
    <property type="entry name" value="Cyclophilin-like"/>
    <property type="match status" value="1"/>
</dbReference>
<dbReference type="InterPro" id="IPR029000">
    <property type="entry name" value="Cyclophilin-like_dom_sf"/>
</dbReference>
<comment type="catalytic activity">
    <reaction evidence="1 6">
        <text>[protein]-peptidylproline (omega=180) = [protein]-peptidylproline (omega=0)</text>
        <dbReference type="Rhea" id="RHEA:16237"/>
        <dbReference type="Rhea" id="RHEA-COMP:10747"/>
        <dbReference type="Rhea" id="RHEA-COMP:10748"/>
        <dbReference type="ChEBI" id="CHEBI:83833"/>
        <dbReference type="ChEBI" id="CHEBI:83834"/>
        <dbReference type="EC" id="5.2.1.8"/>
    </reaction>
</comment>
<dbReference type="STRING" id="1492738.FEM21_08940"/>
<dbReference type="PANTHER" id="PTHR45625:SF4">
    <property type="entry name" value="PEPTIDYLPROLYL ISOMERASE DOMAIN AND WD REPEAT-CONTAINING PROTEIN 1"/>
    <property type="match status" value="1"/>
</dbReference>